<feature type="region of interest" description="Disordered" evidence="1">
    <location>
        <begin position="1029"/>
        <end position="1176"/>
    </location>
</feature>
<feature type="compositionally biased region" description="Polar residues" evidence="1">
    <location>
        <begin position="497"/>
        <end position="511"/>
    </location>
</feature>
<evidence type="ECO:0000313" key="3">
    <source>
        <dbReference type="Proteomes" id="UP001303222"/>
    </source>
</evidence>
<feature type="compositionally biased region" description="Polar residues" evidence="1">
    <location>
        <begin position="353"/>
        <end position="365"/>
    </location>
</feature>
<feature type="region of interest" description="Disordered" evidence="1">
    <location>
        <begin position="231"/>
        <end position="274"/>
    </location>
</feature>
<feature type="compositionally biased region" description="Low complexity" evidence="1">
    <location>
        <begin position="779"/>
        <end position="797"/>
    </location>
</feature>
<feature type="region of interest" description="Disordered" evidence="1">
    <location>
        <begin position="353"/>
        <end position="545"/>
    </location>
</feature>
<feature type="compositionally biased region" description="Polar residues" evidence="1">
    <location>
        <begin position="760"/>
        <end position="778"/>
    </location>
</feature>
<feature type="compositionally biased region" description="Polar residues" evidence="1">
    <location>
        <begin position="798"/>
        <end position="822"/>
    </location>
</feature>
<feature type="compositionally biased region" description="Basic and acidic residues" evidence="1">
    <location>
        <begin position="101"/>
        <end position="113"/>
    </location>
</feature>
<reference evidence="2" key="2">
    <citation type="submission" date="2023-06" db="EMBL/GenBank/DDBJ databases">
        <authorList>
            <consortium name="Lawrence Berkeley National Laboratory"/>
            <person name="Mondo S.J."/>
            <person name="Hensen N."/>
            <person name="Bonometti L."/>
            <person name="Westerberg I."/>
            <person name="Brannstrom I.O."/>
            <person name="Guillou S."/>
            <person name="Cros-Aarteil S."/>
            <person name="Calhoun S."/>
            <person name="Haridas S."/>
            <person name="Kuo A."/>
            <person name="Pangilinan J."/>
            <person name="Riley R."/>
            <person name="Labutti K."/>
            <person name="Andreopoulos B."/>
            <person name="Lipzen A."/>
            <person name="Chen C."/>
            <person name="Yanf M."/>
            <person name="Daum C."/>
            <person name="Ng V."/>
            <person name="Clum A."/>
            <person name="Steindorff A."/>
            <person name="Ohm R."/>
            <person name="Martin F."/>
            <person name="Silar P."/>
            <person name="Natvig D."/>
            <person name="Lalanne C."/>
            <person name="Gautier V."/>
            <person name="Ament-Velasquez S.L."/>
            <person name="Kruys A."/>
            <person name="Hutchinson M.I."/>
            <person name="Powell A.J."/>
            <person name="Barry K."/>
            <person name="Miller A.N."/>
            <person name="Grigoriev I.V."/>
            <person name="Debuchy R."/>
            <person name="Gladieux P."/>
            <person name="Thoren M.H."/>
            <person name="Johannesson H."/>
        </authorList>
    </citation>
    <scope>NUCLEOTIDE SEQUENCE</scope>
    <source>
        <strain evidence="2">CBS 626.80</strain>
    </source>
</reference>
<feature type="compositionally biased region" description="Polar residues" evidence="1">
    <location>
        <begin position="31"/>
        <end position="54"/>
    </location>
</feature>
<feature type="region of interest" description="Disordered" evidence="1">
    <location>
        <begin position="698"/>
        <end position="919"/>
    </location>
</feature>
<proteinExistence type="predicted"/>
<organism evidence="2 3">
    <name type="scientific">Pseudoneurospora amorphoporcata</name>
    <dbReference type="NCBI Taxonomy" id="241081"/>
    <lineage>
        <taxon>Eukaryota</taxon>
        <taxon>Fungi</taxon>
        <taxon>Dikarya</taxon>
        <taxon>Ascomycota</taxon>
        <taxon>Pezizomycotina</taxon>
        <taxon>Sordariomycetes</taxon>
        <taxon>Sordariomycetidae</taxon>
        <taxon>Sordariales</taxon>
        <taxon>Sordariaceae</taxon>
        <taxon>Pseudoneurospora</taxon>
    </lineage>
</organism>
<evidence type="ECO:0000256" key="1">
    <source>
        <dbReference type="SAM" id="MobiDB-lite"/>
    </source>
</evidence>
<dbReference type="EMBL" id="MU859106">
    <property type="protein sequence ID" value="KAK3953370.1"/>
    <property type="molecule type" value="Genomic_DNA"/>
</dbReference>
<feature type="compositionally biased region" description="Polar residues" evidence="1">
    <location>
        <begin position="1041"/>
        <end position="1052"/>
    </location>
</feature>
<dbReference type="AlphaFoldDB" id="A0AAN6NWT1"/>
<name>A0AAN6NWT1_9PEZI</name>
<feature type="compositionally biased region" description="Pro residues" evidence="1">
    <location>
        <begin position="517"/>
        <end position="535"/>
    </location>
</feature>
<keyword evidence="3" id="KW-1185">Reference proteome</keyword>
<feature type="compositionally biased region" description="Basic and acidic residues" evidence="1">
    <location>
        <begin position="417"/>
        <end position="439"/>
    </location>
</feature>
<reference evidence="2" key="1">
    <citation type="journal article" date="2023" name="Mol. Phylogenet. Evol.">
        <title>Genome-scale phylogeny and comparative genomics of the fungal order Sordariales.</title>
        <authorList>
            <person name="Hensen N."/>
            <person name="Bonometti L."/>
            <person name="Westerberg I."/>
            <person name="Brannstrom I.O."/>
            <person name="Guillou S."/>
            <person name="Cros-Aarteil S."/>
            <person name="Calhoun S."/>
            <person name="Haridas S."/>
            <person name="Kuo A."/>
            <person name="Mondo S."/>
            <person name="Pangilinan J."/>
            <person name="Riley R."/>
            <person name="LaButti K."/>
            <person name="Andreopoulos B."/>
            <person name="Lipzen A."/>
            <person name="Chen C."/>
            <person name="Yan M."/>
            <person name="Daum C."/>
            <person name="Ng V."/>
            <person name="Clum A."/>
            <person name="Steindorff A."/>
            <person name="Ohm R.A."/>
            <person name="Martin F."/>
            <person name="Silar P."/>
            <person name="Natvig D.O."/>
            <person name="Lalanne C."/>
            <person name="Gautier V."/>
            <person name="Ament-Velasquez S.L."/>
            <person name="Kruys A."/>
            <person name="Hutchinson M.I."/>
            <person name="Powell A.J."/>
            <person name="Barry K."/>
            <person name="Miller A.N."/>
            <person name="Grigoriev I.V."/>
            <person name="Debuchy R."/>
            <person name="Gladieux P."/>
            <person name="Hiltunen Thoren M."/>
            <person name="Johannesson H."/>
        </authorList>
    </citation>
    <scope>NUCLEOTIDE SEQUENCE</scope>
    <source>
        <strain evidence="2">CBS 626.80</strain>
    </source>
</reference>
<gene>
    <name evidence="2" type="ORF">QBC32DRAFT_313011</name>
</gene>
<sequence>MNSISGPRAKAWFTSLPTSSPASDPEPAANSPKSSTSGYSHANFASSSSPNSTKPDNECSSDDDCFITAIQVRRRQNPVQEIPKTEKAEDEEPFGGRFAARAKDSRGKEDNSHATKPFPTASPISSTKGNKLAPSDAENNNCNGIFRPNAYGSNHEEVNGAEGAVNLSTSQTANSTHRNGTHIARHSRETPSIFGDGSSKRPLVIQDIETSSPSGSVEIAKRRRLSIDRHQSGGYDQVFSKDQPQPFRRETASSHSRHRTPLKPLGNNFGSFTRPSSNLDVEKSNEVAKAINNPPTTAGVKATEELHQIKEQAKEATISKPTKEEVPQDSAKAPIASLLGNKNAIDQTDTIVASGSQQNKATQSKLVGKAASNPTNTIVPPRSQPTKDTRGTQGDKNPASSLPATHRSAQATQSSLSKEEPSQLHYEETDADLYKRSESKQQQTKTARFINRLPIGEERTGYKFTAPRASNGFQQPPKEDGRPVRPPPAPRRKKTEIASSSKNPPAPTTNIAACPRTLPPAPPSRLYPPAAPPAPTKKAVPAQLGLSPTDPILQYVIKHTRKHPISESDSTRHYRSTEYLSKQEANEACRQRLQKMTNPNSNPHPFQAVDQRYGNKDLFQGTITYRDGGVQLYYVDEEEVMLGDLVEKRELSLDEKGLEIYSKSMWLVWAVRYYPREEEEEEQRLLGTGEQVVEVVEEGNEADDEDDGEEEEDLFGDKDIDGQLNEEITDLEVGEAQERTKESRVSATEGVDKADEADTLATSENLTDSGVQTNTDGSQTEGRQTQTQTELGLQTQQYITSNSQSQSNQALVGEQTQTTIQGHQGLEGGSEEARPEPHTPPDSQKQQPQPQPPNTQRPPTPPLPCDLYSPMPSSTEYSSSSDSDSERASLTTRRSLPNNIPPPPSPLPAFSVLKPESSDHGTFTTLRFANLEALEVFKALTKPETPARMSDVLYWREEVVPEVEARFREWSYDGKEREEGMEGREKGEYGSGIDERLFSVEWEPDAQRYKWPFRRVEVRVKELKLQGPKDLGGLEVKAPPSGSSRNSGTLIRSNTGGGSGAAALGFAASTTSTSGAATNGNAEADAAGTMATTSRAAKGTARVKVKVTATATASKTSTPNNDLAAQHKHYEDARAVLNAKKEKNKRPRPTRQEKGKGKAVDPVTTTETQDNGKEAGKGVLNVWAEELGVREEGQCSEEE</sequence>
<feature type="compositionally biased region" description="Basic and acidic residues" evidence="1">
    <location>
        <begin position="736"/>
        <end position="756"/>
    </location>
</feature>
<feature type="compositionally biased region" description="Pro residues" evidence="1">
    <location>
        <begin position="849"/>
        <end position="864"/>
    </location>
</feature>
<feature type="compositionally biased region" description="Polar residues" evidence="1">
    <location>
        <begin position="166"/>
        <end position="178"/>
    </location>
</feature>
<feature type="compositionally biased region" description="Low complexity" evidence="1">
    <location>
        <begin position="868"/>
        <end position="882"/>
    </location>
</feature>
<feature type="compositionally biased region" description="Acidic residues" evidence="1">
    <location>
        <begin position="698"/>
        <end position="714"/>
    </location>
</feature>
<protein>
    <submittedName>
        <fullName evidence="2">Uncharacterized protein</fullName>
    </submittedName>
</protein>
<dbReference type="Proteomes" id="UP001303222">
    <property type="component" value="Unassembled WGS sequence"/>
</dbReference>
<evidence type="ECO:0000313" key="2">
    <source>
        <dbReference type="EMBL" id="KAK3953370.1"/>
    </source>
</evidence>
<comment type="caution">
    <text evidence="2">The sequence shown here is derived from an EMBL/GenBank/DDBJ whole genome shotgun (WGS) entry which is preliminary data.</text>
</comment>
<feature type="compositionally biased region" description="Low complexity" evidence="1">
    <location>
        <begin position="1061"/>
        <end position="1118"/>
    </location>
</feature>
<feature type="region of interest" description="Disordered" evidence="1">
    <location>
        <begin position="1"/>
        <end position="201"/>
    </location>
</feature>
<feature type="compositionally biased region" description="Polar residues" evidence="1">
    <location>
        <begin position="391"/>
        <end position="416"/>
    </location>
</feature>
<accession>A0AAN6NWT1</accession>
<feature type="compositionally biased region" description="Basic and acidic residues" evidence="1">
    <location>
        <begin position="1150"/>
        <end position="1159"/>
    </location>
</feature>